<dbReference type="InterPro" id="IPR036942">
    <property type="entry name" value="Beta-barrel_TonB_sf"/>
</dbReference>
<proteinExistence type="inferred from homology"/>
<dbReference type="PROSITE" id="PS01156">
    <property type="entry name" value="TONB_DEPENDENT_REC_2"/>
    <property type="match status" value="1"/>
</dbReference>
<dbReference type="EMBL" id="VLLE01000003">
    <property type="protein sequence ID" value="TWI83599.1"/>
    <property type="molecule type" value="Genomic_DNA"/>
</dbReference>
<keyword evidence="6 10" id="KW-0798">TonB box</keyword>
<dbReference type="Pfam" id="PF00593">
    <property type="entry name" value="TonB_dep_Rec_b-barrel"/>
    <property type="match status" value="1"/>
</dbReference>
<dbReference type="Gene3D" id="2.40.170.20">
    <property type="entry name" value="TonB-dependent receptor, beta-barrel domain"/>
    <property type="match status" value="1"/>
</dbReference>
<dbReference type="OrthoDB" id="9758472at2"/>
<dbReference type="PROSITE" id="PS52016">
    <property type="entry name" value="TONB_DEPENDENT_REC_3"/>
    <property type="match status" value="1"/>
</dbReference>
<evidence type="ECO:0000313" key="14">
    <source>
        <dbReference type="EMBL" id="TWI83599.1"/>
    </source>
</evidence>
<reference evidence="14 15" key="1">
    <citation type="journal article" date="2015" name="Stand. Genomic Sci.">
        <title>Genomic Encyclopedia of Bacterial and Archaeal Type Strains, Phase III: the genomes of soil and plant-associated and newly described type strains.</title>
        <authorList>
            <person name="Whitman W.B."/>
            <person name="Woyke T."/>
            <person name="Klenk H.P."/>
            <person name="Zhou Y."/>
            <person name="Lilburn T.G."/>
            <person name="Beck B.J."/>
            <person name="De Vos P."/>
            <person name="Vandamme P."/>
            <person name="Eisen J.A."/>
            <person name="Garrity G."/>
            <person name="Hugenholtz P."/>
            <person name="Kyrpides N.C."/>
        </authorList>
    </citation>
    <scope>NUCLEOTIDE SEQUENCE [LARGE SCALE GENOMIC DNA]</scope>
    <source>
        <strain evidence="14 15">CGMCC 1.7271</strain>
    </source>
</reference>
<evidence type="ECO:0000256" key="4">
    <source>
        <dbReference type="ARBA" id="ARBA00022692"/>
    </source>
</evidence>
<organism evidence="14 15">
    <name type="scientific">Lacibacter cauensis</name>
    <dbReference type="NCBI Taxonomy" id="510947"/>
    <lineage>
        <taxon>Bacteria</taxon>
        <taxon>Pseudomonadati</taxon>
        <taxon>Bacteroidota</taxon>
        <taxon>Chitinophagia</taxon>
        <taxon>Chitinophagales</taxon>
        <taxon>Chitinophagaceae</taxon>
        <taxon>Lacibacter</taxon>
    </lineage>
</organism>
<keyword evidence="5 11" id="KW-0732">Signal</keyword>
<dbReference type="PANTHER" id="PTHR30442:SF0">
    <property type="entry name" value="FE(3+) DICITRATE TRANSPORT PROTEIN FECA"/>
    <property type="match status" value="1"/>
</dbReference>
<dbReference type="PANTHER" id="PTHR30442">
    <property type="entry name" value="IRON III DICITRATE TRANSPORT PROTEIN FECA"/>
    <property type="match status" value="1"/>
</dbReference>
<protein>
    <submittedName>
        <fullName evidence="14">Fe(3+) dicitrate transport protein</fullName>
    </submittedName>
</protein>
<dbReference type="Proteomes" id="UP000316167">
    <property type="component" value="Unassembled WGS sequence"/>
</dbReference>
<evidence type="ECO:0000256" key="11">
    <source>
        <dbReference type="SAM" id="SignalP"/>
    </source>
</evidence>
<dbReference type="Pfam" id="PF07715">
    <property type="entry name" value="Plug"/>
    <property type="match status" value="1"/>
</dbReference>
<feature type="signal peptide" evidence="11">
    <location>
        <begin position="1"/>
        <end position="20"/>
    </location>
</feature>
<evidence type="ECO:0000256" key="10">
    <source>
        <dbReference type="RuleBase" id="RU003357"/>
    </source>
</evidence>
<feature type="domain" description="TonB-dependent receptor-like beta-barrel" evidence="12">
    <location>
        <begin position="261"/>
        <end position="712"/>
    </location>
</feature>
<evidence type="ECO:0000256" key="3">
    <source>
        <dbReference type="ARBA" id="ARBA00022452"/>
    </source>
</evidence>
<keyword evidence="7 9" id="KW-0472">Membrane</keyword>
<dbReference type="InterPro" id="IPR039426">
    <property type="entry name" value="TonB-dep_rcpt-like"/>
</dbReference>
<dbReference type="InterPro" id="IPR010917">
    <property type="entry name" value="TonB_rcpt_CS"/>
</dbReference>
<dbReference type="InterPro" id="IPR037066">
    <property type="entry name" value="Plug_dom_sf"/>
</dbReference>
<dbReference type="InterPro" id="IPR012910">
    <property type="entry name" value="Plug_dom"/>
</dbReference>
<sequence length="746" mass="83583">MKYRRILMAAVCMVATAVQAQEQNMERDTQRVHTKYLSEITLVGRNTRADIHFLPEVLGTQINAGKKNSLIVTDNVQGNVVTNSMRQVMAKVPGIQVWESDPSGIQIGIAARGLSPNRSWEFNLRQNGYDITSDPFGYPEAYYTPQLNSVQRIQVVRGAGSLQYGPQFGGMVNFVMKNGSEINKPFQFETQQTAGSFGLFNTYNAIGGETNKAHYYAFWDRRSGDGSRPNSAFTVNTGYGSVTLKATAKLKLGMEYTHFDYRSQQPGGLTDAQFTQNHLQSFRSRNWFNIKWNMLALNTDYTINEKSRFNLKVFGMAGDRNSNGFLATPNIKDTINAATLQYNNRRVDVDEYRNAGAEFRYVNEYKIGKLKNTLAAGVRYFYGNTNRKQNGKGDTSSDYNFNLLSDFGTNLSFVTNNAAVFAENILHIGEKFILIPGVRYESIRNSANGRISFNSNGSENKINNQNRTRNFLLAGVGAEYHIGSTELYANWSQAYRPMLFSDLTANPTTDVIDQNLKDAKGYNIDLGWRGTVKEYLFFDVSGYFLQYNNRIGAITQQRTDGSFYNFRTNVGNSSSKGAELLVEFSPVKAFFKQSTSGNITLFASMGFIDARYDNVKVVTRNGNTLTESTLSNKKVENAPEQIIRTGITYSYKKLTANVQYNYVSKAFSDANNTVTPVATGVNGLIPSYQVVDIAGTYKFTERFYVKGGISNLFNEKYFTRRAGGYPGPGIMTAEPRNFFFTVGAKF</sequence>
<comment type="similarity">
    <text evidence="9 10">Belongs to the TonB-dependent receptor family.</text>
</comment>
<keyword evidence="3 9" id="KW-1134">Transmembrane beta strand</keyword>
<keyword evidence="4 9" id="KW-0812">Transmembrane</keyword>
<dbReference type="AlphaFoldDB" id="A0A562SQQ9"/>
<keyword evidence="15" id="KW-1185">Reference proteome</keyword>
<evidence type="ECO:0000256" key="5">
    <source>
        <dbReference type="ARBA" id="ARBA00022729"/>
    </source>
</evidence>
<feature type="domain" description="TonB-dependent receptor plug" evidence="13">
    <location>
        <begin position="82"/>
        <end position="167"/>
    </location>
</feature>
<dbReference type="RefSeq" id="WP_144885878.1">
    <property type="nucleotide sequence ID" value="NZ_VLLE01000003.1"/>
</dbReference>
<keyword evidence="2 9" id="KW-0813">Transport</keyword>
<name>A0A562SQQ9_9BACT</name>
<dbReference type="SUPFAM" id="SSF56935">
    <property type="entry name" value="Porins"/>
    <property type="match status" value="1"/>
</dbReference>
<comment type="subcellular location">
    <subcellularLocation>
        <location evidence="1 9">Cell outer membrane</location>
        <topology evidence="1 9">Multi-pass membrane protein</topology>
    </subcellularLocation>
</comment>
<evidence type="ECO:0000256" key="7">
    <source>
        <dbReference type="ARBA" id="ARBA00023136"/>
    </source>
</evidence>
<evidence type="ECO:0000256" key="1">
    <source>
        <dbReference type="ARBA" id="ARBA00004571"/>
    </source>
</evidence>
<accession>A0A562SQQ9</accession>
<evidence type="ECO:0000256" key="6">
    <source>
        <dbReference type="ARBA" id="ARBA00023077"/>
    </source>
</evidence>
<feature type="chain" id="PRO_5022168081" evidence="11">
    <location>
        <begin position="21"/>
        <end position="746"/>
    </location>
</feature>
<gene>
    <name evidence="14" type="ORF">IQ13_1711</name>
</gene>
<dbReference type="Gene3D" id="2.170.130.10">
    <property type="entry name" value="TonB-dependent receptor, plug domain"/>
    <property type="match status" value="1"/>
</dbReference>
<evidence type="ECO:0000256" key="8">
    <source>
        <dbReference type="ARBA" id="ARBA00023237"/>
    </source>
</evidence>
<evidence type="ECO:0000259" key="13">
    <source>
        <dbReference type="Pfam" id="PF07715"/>
    </source>
</evidence>
<dbReference type="GO" id="GO:0009279">
    <property type="term" value="C:cell outer membrane"/>
    <property type="evidence" value="ECO:0007669"/>
    <property type="project" value="UniProtKB-SubCell"/>
</dbReference>
<evidence type="ECO:0000259" key="12">
    <source>
        <dbReference type="Pfam" id="PF00593"/>
    </source>
</evidence>
<comment type="caution">
    <text evidence="14">The sequence shown here is derived from an EMBL/GenBank/DDBJ whole genome shotgun (WGS) entry which is preliminary data.</text>
</comment>
<dbReference type="GO" id="GO:0033214">
    <property type="term" value="P:siderophore-iron import into cell"/>
    <property type="evidence" value="ECO:0007669"/>
    <property type="project" value="TreeGrafter"/>
</dbReference>
<evidence type="ECO:0000256" key="2">
    <source>
        <dbReference type="ARBA" id="ARBA00022448"/>
    </source>
</evidence>
<keyword evidence="8 9" id="KW-0998">Cell outer membrane</keyword>
<evidence type="ECO:0000313" key="15">
    <source>
        <dbReference type="Proteomes" id="UP000316167"/>
    </source>
</evidence>
<dbReference type="InterPro" id="IPR000531">
    <property type="entry name" value="Beta-barrel_TonB"/>
</dbReference>
<evidence type="ECO:0000256" key="9">
    <source>
        <dbReference type="PROSITE-ProRule" id="PRU01360"/>
    </source>
</evidence>